<evidence type="ECO:0000313" key="2">
    <source>
        <dbReference type="EMBL" id="KAJ7036481.1"/>
    </source>
</evidence>
<sequence>MSAPDPPANLTLEKGERSLDMDFLLSHHNTPVLISYDIACAYRRNRGVAAAAANEALAAGGDNRSASNGHGPSGPSSGTT</sequence>
<feature type="region of interest" description="Disordered" evidence="1">
    <location>
        <begin position="59"/>
        <end position="80"/>
    </location>
</feature>
<protein>
    <submittedName>
        <fullName evidence="2">Uncharacterized protein</fullName>
    </submittedName>
</protein>
<evidence type="ECO:0000256" key="1">
    <source>
        <dbReference type="SAM" id="MobiDB-lite"/>
    </source>
</evidence>
<name>A0AAD6SYN8_9AGAR</name>
<dbReference type="AlphaFoldDB" id="A0AAD6SYN8"/>
<proteinExistence type="predicted"/>
<reference evidence="2" key="1">
    <citation type="submission" date="2023-03" db="EMBL/GenBank/DDBJ databases">
        <title>Massive genome expansion in bonnet fungi (Mycena s.s.) driven by repeated elements and novel gene families across ecological guilds.</title>
        <authorList>
            <consortium name="Lawrence Berkeley National Laboratory"/>
            <person name="Harder C.B."/>
            <person name="Miyauchi S."/>
            <person name="Viragh M."/>
            <person name="Kuo A."/>
            <person name="Thoen E."/>
            <person name="Andreopoulos B."/>
            <person name="Lu D."/>
            <person name="Skrede I."/>
            <person name="Drula E."/>
            <person name="Henrissat B."/>
            <person name="Morin E."/>
            <person name="Kohler A."/>
            <person name="Barry K."/>
            <person name="LaButti K."/>
            <person name="Morin E."/>
            <person name="Salamov A."/>
            <person name="Lipzen A."/>
            <person name="Mereny Z."/>
            <person name="Hegedus B."/>
            <person name="Baldrian P."/>
            <person name="Stursova M."/>
            <person name="Weitz H."/>
            <person name="Taylor A."/>
            <person name="Grigoriev I.V."/>
            <person name="Nagy L.G."/>
            <person name="Martin F."/>
            <person name="Kauserud H."/>
        </authorList>
    </citation>
    <scope>NUCLEOTIDE SEQUENCE</scope>
    <source>
        <strain evidence="2">CBHHK200</strain>
    </source>
</reference>
<dbReference type="EMBL" id="JARJCM010000043">
    <property type="protein sequence ID" value="KAJ7036481.1"/>
    <property type="molecule type" value="Genomic_DNA"/>
</dbReference>
<keyword evidence="3" id="KW-1185">Reference proteome</keyword>
<gene>
    <name evidence="2" type="ORF">C8F04DRAFT_1258046</name>
</gene>
<evidence type="ECO:0000313" key="3">
    <source>
        <dbReference type="Proteomes" id="UP001218188"/>
    </source>
</evidence>
<organism evidence="2 3">
    <name type="scientific">Mycena alexandri</name>
    <dbReference type="NCBI Taxonomy" id="1745969"/>
    <lineage>
        <taxon>Eukaryota</taxon>
        <taxon>Fungi</taxon>
        <taxon>Dikarya</taxon>
        <taxon>Basidiomycota</taxon>
        <taxon>Agaricomycotina</taxon>
        <taxon>Agaricomycetes</taxon>
        <taxon>Agaricomycetidae</taxon>
        <taxon>Agaricales</taxon>
        <taxon>Marasmiineae</taxon>
        <taxon>Mycenaceae</taxon>
        <taxon>Mycena</taxon>
    </lineage>
</organism>
<accession>A0AAD6SYN8</accession>
<comment type="caution">
    <text evidence="2">The sequence shown here is derived from an EMBL/GenBank/DDBJ whole genome shotgun (WGS) entry which is preliminary data.</text>
</comment>
<dbReference type="Proteomes" id="UP001218188">
    <property type="component" value="Unassembled WGS sequence"/>
</dbReference>